<feature type="transmembrane region" description="Helical" evidence="1">
    <location>
        <begin position="62"/>
        <end position="84"/>
    </location>
</feature>
<protein>
    <submittedName>
        <fullName evidence="2">DUF4191 domain-containing protein</fullName>
    </submittedName>
</protein>
<name>A0AA41QXK5_9MICO</name>
<keyword evidence="1" id="KW-0812">Transmembrane</keyword>
<keyword evidence="3" id="KW-1185">Reference proteome</keyword>
<dbReference type="Pfam" id="PF13829">
    <property type="entry name" value="DUF4191"/>
    <property type="match status" value="1"/>
</dbReference>
<dbReference type="AlphaFoldDB" id="A0AA41QXK5"/>
<evidence type="ECO:0000256" key="1">
    <source>
        <dbReference type="SAM" id="Phobius"/>
    </source>
</evidence>
<evidence type="ECO:0000313" key="3">
    <source>
        <dbReference type="Proteomes" id="UP001165341"/>
    </source>
</evidence>
<sequence>MARSKDKTPKPHKEPGRIKQMWQVFQMTRRYDSKIVPLLLVGFFVPLVASIVVAILATDGNVLTLVLWIIAGLLAGVLAVLIILGRRAEKAAYSQIEGQPGAVGAVLRSSLKGGWVGSEMPIAVNGKTQDAVYRAVGRGGVVLISEGPRTRTARMLDEERRTVTRLGGHVPVTVISVGPDSDAVPLHKLASRLRKIKPSLTKAEVLAVNNRLSSITKKLPIPKGVDPTKARPQRGN</sequence>
<proteinExistence type="predicted"/>
<keyword evidence="1" id="KW-1133">Transmembrane helix</keyword>
<dbReference type="InterPro" id="IPR025445">
    <property type="entry name" value="DUF4191"/>
</dbReference>
<reference evidence="2" key="1">
    <citation type="submission" date="2022-03" db="EMBL/GenBank/DDBJ databases">
        <title>Cryobacterium sp. nov. strain ZS14-85, isolated from Antarctic soil.</title>
        <authorList>
            <person name="Li J."/>
            <person name="Niu G."/>
        </authorList>
    </citation>
    <scope>NUCLEOTIDE SEQUENCE</scope>
    <source>
        <strain evidence="2">ZS14-85</strain>
    </source>
</reference>
<gene>
    <name evidence="2" type="ORF">MQH31_08090</name>
</gene>
<comment type="caution">
    <text evidence="2">The sequence shown here is derived from an EMBL/GenBank/DDBJ whole genome shotgun (WGS) entry which is preliminary data.</text>
</comment>
<organism evidence="2 3">
    <name type="scientific">Cryobacterium zhongshanensis</name>
    <dbReference type="NCBI Taxonomy" id="2928153"/>
    <lineage>
        <taxon>Bacteria</taxon>
        <taxon>Bacillati</taxon>
        <taxon>Actinomycetota</taxon>
        <taxon>Actinomycetes</taxon>
        <taxon>Micrococcales</taxon>
        <taxon>Microbacteriaceae</taxon>
        <taxon>Cryobacterium</taxon>
    </lineage>
</organism>
<dbReference type="Proteomes" id="UP001165341">
    <property type="component" value="Unassembled WGS sequence"/>
</dbReference>
<accession>A0AA41QXK5</accession>
<dbReference type="EMBL" id="JALGAR010000001">
    <property type="protein sequence ID" value="MCI4657766.1"/>
    <property type="molecule type" value="Genomic_DNA"/>
</dbReference>
<feature type="transmembrane region" description="Helical" evidence="1">
    <location>
        <begin position="35"/>
        <end position="56"/>
    </location>
</feature>
<keyword evidence="1" id="KW-0472">Membrane</keyword>
<dbReference type="RefSeq" id="WP_134531791.1">
    <property type="nucleotide sequence ID" value="NZ_JALGAR010000001.1"/>
</dbReference>
<evidence type="ECO:0000313" key="2">
    <source>
        <dbReference type="EMBL" id="MCI4657766.1"/>
    </source>
</evidence>